<dbReference type="SUPFAM" id="SSF52047">
    <property type="entry name" value="RNI-like"/>
    <property type="match status" value="1"/>
</dbReference>
<dbReference type="EMBL" id="CAJVPQ010000004">
    <property type="protein sequence ID" value="CAG8436043.1"/>
    <property type="molecule type" value="Genomic_DNA"/>
</dbReference>
<dbReference type="Gene3D" id="3.80.10.10">
    <property type="entry name" value="Ribonuclease Inhibitor"/>
    <property type="match status" value="1"/>
</dbReference>
<proteinExistence type="predicted"/>
<name>A0A9N8V2P6_9GLOM</name>
<dbReference type="Proteomes" id="UP000789570">
    <property type="component" value="Unassembled WGS sequence"/>
</dbReference>
<evidence type="ECO:0000313" key="2">
    <source>
        <dbReference type="Proteomes" id="UP000789570"/>
    </source>
</evidence>
<dbReference type="OrthoDB" id="2330282at2759"/>
<organism evidence="1 2">
    <name type="scientific">Funneliformis caledonium</name>
    <dbReference type="NCBI Taxonomy" id="1117310"/>
    <lineage>
        <taxon>Eukaryota</taxon>
        <taxon>Fungi</taxon>
        <taxon>Fungi incertae sedis</taxon>
        <taxon>Mucoromycota</taxon>
        <taxon>Glomeromycotina</taxon>
        <taxon>Glomeromycetes</taxon>
        <taxon>Glomerales</taxon>
        <taxon>Glomeraceae</taxon>
        <taxon>Funneliformis</taxon>
    </lineage>
</organism>
<protein>
    <submittedName>
        <fullName evidence="1">17156_t:CDS:1</fullName>
    </submittedName>
</protein>
<reference evidence="1" key="1">
    <citation type="submission" date="2021-06" db="EMBL/GenBank/DDBJ databases">
        <authorList>
            <person name="Kallberg Y."/>
            <person name="Tangrot J."/>
            <person name="Rosling A."/>
        </authorList>
    </citation>
    <scope>NUCLEOTIDE SEQUENCE</scope>
    <source>
        <strain evidence="1">UK204</strain>
    </source>
</reference>
<gene>
    <name evidence="1" type="ORF">FCALED_LOCUS67</name>
</gene>
<evidence type="ECO:0000313" key="1">
    <source>
        <dbReference type="EMBL" id="CAG8436043.1"/>
    </source>
</evidence>
<sequence length="572" mass="66832">MVYFPELCLEQIFRELDNNVETLYSCILVNRLWFTLAVPELWKNPFVTMCSGNPKRHGSLIDVYISCLPKNVRDNIYSGTTRPPIFNYVKYLRCIVIAPICKSVNRWIVSKKVEELPFFKYLRVTCKRIITRDYERVIVEILCDYFISCSTRIDEVDLSFRLFNLFANPNLSRIKTFKCSVMYLPDLMETGIVKSATKIANNIRFLEIRFFCSYNDYSSDTMNSPVNDVIDLIESQKNLQHILLQCTPVEFPTLLISICTHIKTLTSIDLYKIAFGCGLPLQYFAKLENLQHLKLIWCNFTGASDINVDDSSFQKLKSITINTTNIQVDLLEILIRQARDSIRVLEIRNFRNLRELIYSCRKYCTLLTKLILSINQGTLLSIISMVTTCRKLEEIHIYDETMQEGGFYMPMDLNCTLTADEFICQLGMALPETVHTIRFLMDWFYNSSSLDTFFKQCNARKLKRLEFSNCTFFSTRHLDVVVRHCGETLKYLYFNSYHHMSREYVKKARKIIPNLVVENNEFNRAYVFQPLSITRKTIDELCASLVHIVHFKFNYGSFDDVCVVMEGGRLIQ</sequence>
<dbReference type="AlphaFoldDB" id="A0A9N8V2P6"/>
<dbReference type="InterPro" id="IPR032675">
    <property type="entry name" value="LRR_dom_sf"/>
</dbReference>
<keyword evidence="2" id="KW-1185">Reference proteome</keyword>
<accession>A0A9N8V2P6</accession>
<comment type="caution">
    <text evidence="1">The sequence shown here is derived from an EMBL/GenBank/DDBJ whole genome shotgun (WGS) entry which is preliminary data.</text>
</comment>